<organism evidence="1 2">
    <name type="scientific">Micromonospora echinaurantiaca</name>
    <dbReference type="NCBI Taxonomy" id="47857"/>
    <lineage>
        <taxon>Bacteria</taxon>
        <taxon>Bacillati</taxon>
        <taxon>Actinomycetota</taxon>
        <taxon>Actinomycetes</taxon>
        <taxon>Micromonosporales</taxon>
        <taxon>Micromonosporaceae</taxon>
        <taxon>Micromonospora</taxon>
    </lineage>
</organism>
<protein>
    <submittedName>
        <fullName evidence="1">Uncharacterized protein</fullName>
    </submittedName>
</protein>
<keyword evidence="2" id="KW-1185">Reference proteome</keyword>
<proteinExistence type="predicted"/>
<accession>A0A1C5IGZ1</accession>
<dbReference type="AlphaFoldDB" id="A0A1C5IGZ1"/>
<dbReference type="EMBL" id="LT607750">
    <property type="protein sequence ID" value="SCG57647.1"/>
    <property type="molecule type" value="Genomic_DNA"/>
</dbReference>
<reference evidence="1 2" key="1">
    <citation type="submission" date="2016-06" db="EMBL/GenBank/DDBJ databases">
        <authorList>
            <person name="Kjaerup R.B."/>
            <person name="Dalgaard T.S."/>
            <person name="Juul-Madsen H.R."/>
        </authorList>
    </citation>
    <scope>NUCLEOTIDE SEQUENCE [LARGE SCALE GENOMIC DNA]</scope>
    <source>
        <strain evidence="1 2">DSM 43904</strain>
    </source>
</reference>
<gene>
    <name evidence="1" type="ORF">GA0070609_3339</name>
</gene>
<evidence type="ECO:0000313" key="2">
    <source>
        <dbReference type="Proteomes" id="UP000198217"/>
    </source>
</evidence>
<evidence type="ECO:0000313" key="1">
    <source>
        <dbReference type="EMBL" id="SCG57647.1"/>
    </source>
</evidence>
<name>A0A1C5IGZ1_9ACTN</name>
<dbReference type="Proteomes" id="UP000198217">
    <property type="component" value="Chromosome I"/>
</dbReference>
<sequence length="258" mass="28660">MRIRMPRPALWHVTVAGLRPVRRTLVGVLGVSLLLVAVPALADTPDTDGAAGPAEHIDLSVGIDRSAHTVTTRNGKVLRGITVVDDKDLPRVRREQARAAAQGAGTDANGVYCLASWRFIRGGATDSHWRTTAQDWRIFANGQRNADYWNQFFLPCWLSSWREHYSYMFLANSTGDIVARDGSTQMYAGISLDGAESTFNTYAKFLVCSYDGHWMFLHWPGYYSYWEPGNRVVRGDWAATTTGQHLFHLDPAVNPGGC</sequence>